<name>A0A1B2ESQ7_9HYPH</name>
<dbReference type="EMBL" id="CP016617">
    <property type="protein sequence ID" value="ANY83001.1"/>
    <property type="molecule type" value="Genomic_DNA"/>
</dbReference>
<dbReference type="GO" id="GO:0006753">
    <property type="term" value="P:nucleoside phosphate metabolic process"/>
    <property type="evidence" value="ECO:0007669"/>
    <property type="project" value="TreeGrafter"/>
</dbReference>
<dbReference type="CDD" id="cd03424">
    <property type="entry name" value="NUDIX_ADPRase_Nudt5_UGPPase_Nudt14"/>
    <property type="match status" value="1"/>
</dbReference>
<geneLocation type="plasmid" evidence="3">
    <name>unnamed1</name>
</geneLocation>
<dbReference type="OrthoDB" id="9806150at2"/>
<dbReference type="KEGG" id="moc:BB934_32835"/>
<protein>
    <recommendedName>
        <fullName evidence="2">Nudix hydrolase domain-containing protein</fullName>
    </recommendedName>
</protein>
<evidence type="ECO:0000259" key="2">
    <source>
        <dbReference type="PROSITE" id="PS51462"/>
    </source>
</evidence>
<feature type="domain" description="Nudix hydrolase" evidence="2">
    <location>
        <begin position="45"/>
        <end position="121"/>
    </location>
</feature>
<dbReference type="Pfam" id="PF00293">
    <property type="entry name" value="NUDIX"/>
    <property type="match status" value="1"/>
</dbReference>
<reference evidence="3" key="1">
    <citation type="submission" date="2016-07" db="EMBL/GenBank/DDBJ databases">
        <title>Microvirga ossetica sp. nov. a new species of rhizobia isolated from root nodules of the legume species Vicia alpestris Steven originated from North Ossetia region in the Caucasus.</title>
        <authorList>
            <person name="Safronova V.I."/>
            <person name="Kuznetsova I.G."/>
            <person name="Sazanova A.L."/>
            <person name="Belimov A."/>
            <person name="Andronov E."/>
            <person name="Osledkin Y.S."/>
            <person name="Onishchuk O.P."/>
            <person name="Kurchak O.N."/>
            <person name="Shaposhnikov A.I."/>
            <person name="Willems A."/>
            <person name="Tikhonovich I.A."/>
        </authorList>
    </citation>
    <scope>NUCLEOTIDE SEQUENCE [LARGE SCALE GENOMIC DNA]</scope>
    <source>
        <strain evidence="3">V5/3M</strain>
        <plasmid evidence="3">unnamed1</plasmid>
    </source>
</reference>
<proteinExistence type="predicted"/>
<dbReference type="AlphaFoldDB" id="A0A1B2ESQ7"/>
<dbReference type="InterPro" id="IPR000086">
    <property type="entry name" value="NUDIX_hydrolase_dom"/>
</dbReference>
<accession>A0A1B2ESQ7</accession>
<keyword evidence="1" id="KW-0378">Hydrolase</keyword>
<dbReference type="PANTHER" id="PTHR11839:SF1">
    <property type="entry name" value="ADP-SUGAR PYROPHOSPHATASE"/>
    <property type="match status" value="1"/>
</dbReference>
<keyword evidence="3" id="KW-0614">Plasmid</keyword>
<evidence type="ECO:0000313" key="3">
    <source>
        <dbReference type="EMBL" id="ANY83001.1"/>
    </source>
</evidence>
<sequence length="121" mass="13288">MTKNRLLPWRVKASRHIHKDRWISVRADDCVTADGVDVAPFYVLEYPDVVLVLAITANDQVVLVRQYRHGLGEVTTEFPGGIIDPSDPDPIAAAARELADETGYFSDDLRIVGQLSAGAAK</sequence>
<dbReference type="GO" id="GO:0016787">
    <property type="term" value="F:hydrolase activity"/>
    <property type="evidence" value="ECO:0007669"/>
    <property type="project" value="UniProtKB-KW"/>
</dbReference>
<dbReference type="PROSITE" id="PS51462">
    <property type="entry name" value="NUDIX"/>
    <property type="match status" value="1"/>
</dbReference>
<dbReference type="SUPFAM" id="SSF55811">
    <property type="entry name" value="Nudix"/>
    <property type="match status" value="1"/>
</dbReference>
<organism evidence="3">
    <name type="scientific">Microvirga ossetica</name>
    <dbReference type="NCBI Taxonomy" id="1882682"/>
    <lineage>
        <taxon>Bacteria</taxon>
        <taxon>Pseudomonadati</taxon>
        <taxon>Pseudomonadota</taxon>
        <taxon>Alphaproteobacteria</taxon>
        <taxon>Hyphomicrobiales</taxon>
        <taxon>Methylobacteriaceae</taxon>
        <taxon>Microvirga</taxon>
    </lineage>
</organism>
<dbReference type="Gene3D" id="3.90.79.10">
    <property type="entry name" value="Nucleoside Triphosphate Pyrophosphohydrolase"/>
    <property type="match status" value="1"/>
</dbReference>
<evidence type="ECO:0000256" key="1">
    <source>
        <dbReference type="ARBA" id="ARBA00022801"/>
    </source>
</evidence>
<gene>
    <name evidence="3" type="ORF">BB934_32835</name>
</gene>
<dbReference type="PANTHER" id="PTHR11839">
    <property type="entry name" value="UDP/ADP-SUGAR PYROPHOSPHATASE"/>
    <property type="match status" value="1"/>
</dbReference>
<dbReference type="GO" id="GO:0019693">
    <property type="term" value="P:ribose phosphate metabolic process"/>
    <property type="evidence" value="ECO:0007669"/>
    <property type="project" value="TreeGrafter"/>
</dbReference>
<dbReference type="InterPro" id="IPR015797">
    <property type="entry name" value="NUDIX_hydrolase-like_dom_sf"/>
</dbReference>